<organism evidence="2">
    <name type="scientific">Mycolicibacterium mucogenicum DSM 44124</name>
    <dbReference type="NCBI Taxonomy" id="1226753"/>
    <lineage>
        <taxon>Bacteria</taxon>
        <taxon>Bacillati</taxon>
        <taxon>Actinomycetota</taxon>
        <taxon>Actinomycetes</taxon>
        <taxon>Mycobacteriales</taxon>
        <taxon>Mycobacteriaceae</taxon>
        <taxon>Mycolicibacterium</taxon>
    </lineage>
</organism>
<evidence type="ECO:0000313" key="1">
    <source>
        <dbReference type="EMBL" id="QPG69987.1"/>
    </source>
</evidence>
<reference evidence="2" key="1">
    <citation type="submission" date="2018-01" db="EMBL/GenBank/DDBJ databases">
        <title>Comparative genomics of Mycobacterium mucogenicum and Mycobacterium neoaurum clade members emphasizing tRNA and non-coding RNA.</title>
        <authorList>
            <person name="Behra P.R.K."/>
            <person name="Pettersson B.M.F."/>
            <person name="Das S."/>
            <person name="Dasgupta S."/>
            <person name="Kirsebom L.A."/>
        </authorList>
    </citation>
    <scope>NUCLEOTIDE SEQUENCE</scope>
    <source>
        <strain evidence="2">DSM 44124</strain>
    </source>
</reference>
<protein>
    <recommendedName>
        <fullName evidence="4">Head-to-tail adaptor</fullName>
    </recommendedName>
</protein>
<dbReference type="Proteomes" id="UP000309231">
    <property type="component" value="Chromosome"/>
</dbReference>
<dbReference type="RefSeq" id="WP_053854597.1">
    <property type="nucleotide sequence ID" value="NZ_ANBS01000001.1"/>
</dbReference>
<dbReference type="KEGG" id="mmuc:C1S78_002865"/>
<sequence>MSCDWPIDRTCLPELPVLGDNPTPSEQAEYDAKLLQRNAAEDLAVEVLYALSGRQFGVCPEIIRPCPPRWWDQQHYQRPAFYGMLSDLDLYVLAQGCGCAGRCIKSGPRMLHLPGPVVSITKVTVDGAELAATDYQLEQDTLYRLGDQAWPGQNLGRPLGEPGTWSVEYQRGTPPPRGTANLVGMLAKEFLAACNGGKCRLPRNVTHVSKGGVSYEVYNPNDIYSKGKTGIPEVDLWLSSVNPNHLAAPPSVI</sequence>
<evidence type="ECO:0000313" key="2">
    <source>
        <dbReference type="EMBL" id="TLH51437.1"/>
    </source>
</evidence>
<dbReference type="GeneID" id="76723826"/>
<accession>A0A8H2PFM1</accession>
<proteinExistence type="predicted"/>
<evidence type="ECO:0008006" key="4">
    <source>
        <dbReference type="Google" id="ProtNLM"/>
    </source>
</evidence>
<keyword evidence="3" id="KW-1185">Reference proteome</keyword>
<reference evidence="1 3" key="3">
    <citation type="journal article" date="2019" name="Sci. Rep.">
        <title>Insight into the biology of Mycobacterium mucogenicum and Mycobacterium neoaurum clade members.</title>
        <authorList>
            <person name="Behra P.R.K."/>
            <person name="Pettersson B.M.F."/>
            <person name="Ramesh M."/>
            <person name="Dasgupta S."/>
            <person name="Kirsebom L.A."/>
        </authorList>
    </citation>
    <scope>NUCLEOTIDE SEQUENCE [LARGE SCALE GENOMIC DNA]</scope>
    <source>
        <strain evidence="1 3">DSM 44124</strain>
    </source>
</reference>
<reference evidence="1 3" key="2">
    <citation type="journal article" date="2019" name="BMC Evol. Biol.">
        <title>Comparative genomics of Mycobacterium mucogenicum and Mycobacterium neoaurum clade members emphasizing tRNA and non-coding RNA.</title>
        <authorList>
            <person name="Behra P.R.K."/>
            <person name="Pettersson B.M.F."/>
            <person name="Das S."/>
            <person name="Dasgupta S."/>
            <person name="Kirsebom L.A."/>
        </authorList>
    </citation>
    <scope>NUCLEOTIDE SEQUENCE [LARGE SCALE GENOMIC DNA]</scope>
    <source>
        <strain evidence="1 3">DSM 44124</strain>
    </source>
</reference>
<dbReference type="EMBL" id="POTL01000001">
    <property type="protein sequence ID" value="TLH51437.1"/>
    <property type="molecule type" value="Genomic_DNA"/>
</dbReference>
<gene>
    <name evidence="1" type="ORF">C1S78_002865</name>
    <name evidence="2" type="ORF">C1S78_02870</name>
</gene>
<name>A0A8H2PFM1_MYCMU</name>
<dbReference type="AlphaFoldDB" id="A0A8H2PFM1"/>
<evidence type="ECO:0000313" key="3">
    <source>
        <dbReference type="Proteomes" id="UP000309231"/>
    </source>
</evidence>
<dbReference type="EMBL" id="CP062008">
    <property type="protein sequence ID" value="QPG69987.1"/>
    <property type="molecule type" value="Genomic_DNA"/>
</dbReference>